<sequence>MKKILSMILPLVALLGGIAGGEMLRPAATGAEAATGAHQSVGAPPEGGAGPAADAGTPPVGDQEIEAAGEGFFTFPTQFFVPMMRNGDMGAMMILTITLETGADTLEAMKGHEQRLRDALLRQLLIHANTGGFDGNFTSEASMRVLRDALLTAARSATSYPVRQVLIGDIARQGR</sequence>
<evidence type="ECO:0000256" key="1">
    <source>
        <dbReference type="SAM" id="MobiDB-lite"/>
    </source>
</evidence>
<keyword evidence="3" id="KW-1185">Reference proteome</keyword>
<evidence type="ECO:0008006" key="4">
    <source>
        <dbReference type="Google" id="ProtNLM"/>
    </source>
</evidence>
<feature type="compositionally biased region" description="Low complexity" evidence="1">
    <location>
        <begin position="35"/>
        <end position="44"/>
    </location>
</feature>
<comment type="caution">
    <text evidence="2">The sequence shown here is derived from an EMBL/GenBank/DDBJ whole genome shotgun (WGS) entry which is preliminary data.</text>
</comment>
<feature type="region of interest" description="Disordered" evidence="1">
    <location>
        <begin position="35"/>
        <end position="63"/>
    </location>
</feature>
<evidence type="ECO:0000313" key="3">
    <source>
        <dbReference type="Proteomes" id="UP001224997"/>
    </source>
</evidence>
<dbReference type="RefSeq" id="WP_305962980.1">
    <property type="nucleotide sequence ID" value="NZ_JAVAMQ010000006.1"/>
</dbReference>
<dbReference type="Proteomes" id="UP001224997">
    <property type="component" value="Unassembled WGS sequence"/>
</dbReference>
<gene>
    <name evidence="2" type="ORF">Q5Y72_08475</name>
</gene>
<name>A0ABT9JBE7_9RHOB</name>
<organism evidence="2 3">
    <name type="scientific">Paracoccus spongiarum</name>
    <dbReference type="NCBI Taxonomy" id="3064387"/>
    <lineage>
        <taxon>Bacteria</taxon>
        <taxon>Pseudomonadati</taxon>
        <taxon>Pseudomonadota</taxon>
        <taxon>Alphaproteobacteria</taxon>
        <taxon>Rhodobacterales</taxon>
        <taxon>Paracoccaceae</taxon>
        <taxon>Paracoccus</taxon>
    </lineage>
</organism>
<proteinExistence type="predicted"/>
<evidence type="ECO:0000313" key="2">
    <source>
        <dbReference type="EMBL" id="MDP5307128.1"/>
    </source>
</evidence>
<reference evidence="2 3" key="1">
    <citation type="submission" date="2023-08" db="EMBL/GenBank/DDBJ databases">
        <authorList>
            <person name="Park J.-S."/>
        </authorList>
    </citation>
    <scope>NUCLEOTIDE SEQUENCE [LARGE SCALE GENOMIC DNA]</scope>
    <source>
        <strain evidence="2 3">2205BS29-5</strain>
    </source>
</reference>
<dbReference type="EMBL" id="JAVAMQ010000006">
    <property type="protein sequence ID" value="MDP5307128.1"/>
    <property type="molecule type" value="Genomic_DNA"/>
</dbReference>
<protein>
    <recommendedName>
        <fullName evidence="4">Flagellar basal body-associated protein FliL</fullName>
    </recommendedName>
</protein>
<accession>A0ABT9JBE7</accession>